<dbReference type="EMBL" id="BMVU01000025">
    <property type="protein sequence ID" value="GGX87545.1"/>
    <property type="molecule type" value="Genomic_DNA"/>
</dbReference>
<evidence type="ECO:0000313" key="3">
    <source>
        <dbReference type="Proteomes" id="UP000619244"/>
    </source>
</evidence>
<proteinExistence type="predicted"/>
<evidence type="ECO:0008006" key="4">
    <source>
        <dbReference type="Google" id="ProtNLM"/>
    </source>
</evidence>
<dbReference type="Gene3D" id="1.25.40.10">
    <property type="entry name" value="Tetratricopeptide repeat domain"/>
    <property type="match status" value="1"/>
</dbReference>
<keyword evidence="3" id="KW-1185">Reference proteome</keyword>
<gene>
    <name evidence="2" type="ORF">GCM10010358_46880</name>
</gene>
<dbReference type="Pfam" id="PF14559">
    <property type="entry name" value="TPR_19"/>
    <property type="match status" value="1"/>
</dbReference>
<accession>A0A918NQL8</accession>
<name>A0A918NQL8_9ACTN</name>
<reference evidence="2" key="1">
    <citation type="journal article" date="2014" name="Int. J. Syst. Evol. Microbiol.">
        <title>Complete genome sequence of Corynebacterium casei LMG S-19264T (=DSM 44701T), isolated from a smear-ripened cheese.</title>
        <authorList>
            <consortium name="US DOE Joint Genome Institute (JGI-PGF)"/>
            <person name="Walter F."/>
            <person name="Albersmeier A."/>
            <person name="Kalinowski J."/>
            <person name="Ruckert C."/>
        </authorList>
    </citation>
    <scope>NUCLEOTIDE SEQUENCE</scope>
    <source>
        <strain evidence="2">JCM 4790</strain>
    </source>
</reference>
<evidence type="ECO:0000256" key="1">
    <source>
        <dbReference type="SAM" id="MobiDB-lite"/>
    </source>
</evidence>
<evidence type="ECO:0000313" key="2">
    <source>
        <dbReference type="EMBL" id="GGX87545.1"/>
    </source>
</evidence>
<organism evidence="2 3">
    <name type="scientific">Streptomyces minutiscleroticus</name>
    <dbReference type="NCBI Taxonomy" id="68238"/>
    <lineage>
        <taxon>Bacteria</taxon>
        <taxon>Bacillati</taxon>
        <taxon>Actinomycetota</taxon>
        <taxon>Actinomycetes</taxon>
        <taxon>Kitasatosporales</taxon>
        <taxon>Streptomycetaceae</taxon>
        <taxon>Streptomyces</taxon>
    </lineage>
</organism>
<dbReference type="Proteomes" id="UP000619244">
    <property type="component" value="Unassembled WGS sequence"/>
</dbReference>
<reference evidence="2" key="2">
    <citation type="submission" date="2020-09" db="EMBL/GenBank/DDBJ databases">
        <authorList>
            <person name="Sun Q."/>
            <person name="Ohkuma M."/>
        </authorList>
    </citation>
    <scope>NUCLEOTIDE SEQUENCE</scope>
    <source>
        <strain evidence="2">JCM 4790</strain>
    </source>
</reference>
<dbReference type="InterPro" id="IPR011990">
    <property type="entry name" value="TPR-like_helical_dom_sf"/>
</dbReference>
<comment type="caution">
    <text evidence="2">The sequence shown here is derived from an EMBL/GenBank/DDBJ whole genome shotgun (WGS) entry which is preliminary data.</text>
</comment>
<protein>
    <recommendedName>
        <fullName evidence="4">Tetratricopeptide repeat protein</fullName>
    </recommendedName>
</protein>
<dbReference type="SUPFAM" id="SSF48452">
    <property type="entry name" value="TPR-like"/>
    <property type="match status" value="1"/>
</dbReference>
<feature type="region of interest" description="Disordered" evidence="1">
    <location>
        <begin position="1"/>
        <end position="24"/>
    </location>
</feature>
<sequence>MGAPGTARRGPVGEAEYPPLSRRSGWSEGSFSEMKYYEQGTSAERWERARTFFDAKRYSMAADILGGLVEEVPDQVGPRLLLARAYYHSAQLKRAEDQLRVLVERDPAEHYARLMLGRTLQRQGRDAEAEPHLRLASALAGDFAAL</sequence>
<dbReference type="AlphaFoldDB" id="A0A918NQL8"/>